<feature type="region of interest" description="Disordered" evidence="6">
    <location>
        <begin position="1"/>
        <end position="20"/>
    </location>
</feature>
<keyword evidence="4" id="KW-0722">Serine protease inhibitor</keyword>
<dbReference type="SUPFAM" id="SSF100895">
    <property type="entry name" value="Kazal-type serine protease inhibitors"/>
    <property type="match status" value="1"/>
</dbReference>
<name>A0A8T0BWV5_SILME</name>
<keyword evidence="3" id="KW-0646">Protease inhibitor</keyword>
<dbReference type="PRINTS" id="PR00290">
    <property type="entry name" value="KAZALINHBTR"/>
</dbReference>
<evidence type="ECO:0000259" key="7">
    <source>
        <dbReference type="PROSITE" id="PS51465"/>
    </source>
</evidence>
<proteinExistence type="predicted"/>
<dbReference type="SMART" id="SM00280">
    <property type="entry name" value="KAZAL"/>
    <property type="match status" value="1"/>
</dbReference>
<dbReference type="EMBL" id="JABFDY010000003">
    <property type="protein sequence ID" value="KAF7709957.1"/>
    <property type="molecule type" value="Genomic_DNA"/>
</dbReference>
<evidence type="ECO:0000256" key="3">
    <source>
        <dbReference type="ARBA" id="ARBA00022690"/>
    </source>
</evidence>
<dbReference type="Proteomes" id="UP000606274">
    <property type="component" value="Unassembled WGS sequence"/>
</dbReference>
<dbReference type="AlphaFoldDB" id="A0A8T0BWV5"/>
<dbReference type="PANTHER" id="PTHR47729">
    <property type="entry name" value="SERINE PEPTIDASE INHIBITOR, KAZAL TYPE 2, TANDEM DUPLICATE 1-RELATED"/>
    <property type="match status" value="1"/>
</dbReference>
<keyword evidence="5" id="KW-1015">Disulfide bond</keyword>
<feature type="domain" description="Kazal-like" evidence="7">
    <location>
        <begin position="13"/>
        <end position="69"/>
    </location>
</feature>
<dbReference type="InterPro" id="IPR036058">
    <property type="entry name" value="Kazal_dom_sf"/>
</dbReference>
<dbReference type="Gene3D" id="3.30.60.30">
    <property type="match status" value="1"/>
</dbReference>
<keyword evidence="2" id="KW-0964">Secreted</keyword>
<evidence type="ECO:0000256" key="2">
    <source>
        <dbReference type="ARBA" id="ARBA00022525"/>
    </source>
</evidence>
<comment type="caution">
    <text evidence="8">The sequence shown here is derived from an EMBL/GenBank/DDBJ whole genome shotgun (WGS) entry which is preliminary data.</text>
</comment>
<organism evidence="8 9">
    <name type="scientific">Silurus meridionalis</name>
    <name type="common">Southern catfish</name>
    <name type="synonym">Silurus soldatovi meridionalis</name>
    <dbReference type="NCBI Taxonomy" id="175797"/>
    <lineage>
        <taxon>Eukaryota</taxon>
        <taxon>Metazoa</taxon>
        <taxon>Chordata</taxon>
        <taxon>Craniata</taxon>
        <taxon>Vertebrata</taxon>
        <taxon>Euteleostomi</taxon>
        <taxon>Actinopterygii</taxon>
        <taxon>Neopterygii</taxon>
        <taxon>Teleostei</taxon>
        <taxon>Ostariophysi</taxon>
        <taxon>Siluriformes</taxon>
        <taxon>Siluridae</taxon>
        <taxon>Silurus</taxon>
    </lineage>
</organism>
<reference evidence="8" key="1">
    <citation type="submission" date="2020-08" db="EMBL/GenBank/DDBJ databases">
        <title>Chromosome-level assembly of Southern catfish (Silurus meridionalis) provides insights into visual adaptation to the nocturnal and benthic lifestyles.</title>
        <authorList>
            <person name="Zhang Y."/>
            <person name="Wang D."/>
            <person name="Peng Z."/>
        </authorList>
    </citation>
    <scope>NUCLEOTIDE SEQUENCE</scope>
    <source>
        <strain evidence="8">SWU-2019-XX</strain>
        <tissue evidence="8">Muscle</tissue>
    </source>
</reference>
<comment type="subcellular location">
    <subcellularLocation>
        <location evidence="1">Secreted</location>
    </subcellularLocation>
</comment>
<dbReference type="InterPro" id="IPR051597">
    <property type="entry name" value="Bifunctional_prot_inhibitor"/>
</dbReference>
<evidence type="ECO:0000256" key="4">
    <source>
        <dbReference type="ARBA" id="ARBA00022900"/>
    </source>
</evidence>
<protein>
    <recommendedName>
        <fullName evidence="7">Kazal-like domain-containing protein</fullName>
    </recommendedName>
</protein>
<evidence type="ECO:0000256" key="5">
    <source>
        <dbReference type="ARBA" id="ARBA00023157"/>
    </source>
</evidence>
<dbReference type="InterPro" id="IPR001239">
    <property type="entry name" value="Prot_inh_Kazal-m"/>
</dbReference>
<dbReference type="GO" id="GO:0005576">
    <property type="term" value="C:extracellular region"/>
    <property type="evidence" value="ECO:0007669"/>
    <property type="project" value="UniProtKB-SubCell"/>
</dbReference>
<dbReference type="InterPro" id="IPR002350">
    <property type="entry name" value="Kazal_dom"/>
</dbReference>
<evidence type="ECO:0000313" key="8">
    <source>
        <dbReference type="EMBL" id="KAF7709957.1"/>
    </source>
</evidence>
<evidence type="ECO:0000256" key="6">
    <source>
        <dbReference type="SAM" id="MobiDB-lite"/>
    </source>
</evidence>
<evidence type="ECO:0000313" key="9">
    <source>
        <dbReference type="Proteomes" id="UP000606274"/>
    </source>
</evidence>
<sequence length="70" mass="7545">MAAAGTGADSSTTPRKAKCENFPDDMCTREYVPLCGSDGLTHSNECILCSDIRKKQQDIMVVKEGECVST</sequence>
<gene>
    <name evidence="8" type="ORF">HF521_016807</name>
</gene>
<dbReference type="GO" id="GO:0004867">
    <property type="term" value="F:serine-type endopeptidase inhibitor activity"/>
    <property type="evidence" value="ECO:0007669"/>
    <property type="project" value="UniProtKB-KW"/>
</dbReference>
<keyword evidence="9" id="KW-1185">Reference proteome</keyword>
<dbReference type="Pfam" id="PF00050">
    <property type="entry name" value="Kazal_1"/>
    <property type="match status" value="1"/>
</dbReference>
<dbReference type="PANTHER" id="PTHR47729:SF1">
    <property type="entry name" value="OVOMUCOID-LIKE-RELATED"/>
    <property type="match status" value="1"/>
</dbReference>
<dbReference type="PROSITE" id="PS51465">
    <property type="entry name" value="KAZAL_2"/>
    <property type="match status" value="1"/>
</dbReference>
<accession>A0A8T0BWV5</accession>
<evidence type="ECO:0000256" key="1">
    <source>
        <dbReference type="ARBA" id="ARBA00004613"/>
    </source>
</evidence>
<feature type="compositionally biased region" description="Low complexity" evidence="6">
    <location>
        <begin position="1"/>
        <end position="13"/>
    </location>
</feature>